<gene>
    <name evidence="3" type="ORF">H8S23_10480</name>
</gene>
<feature type="transmembrane region" description="Helical" evidence="2">
    <location>
        <begin position="49"/>
        <end position="72"/>
    </location>
</feature>
<comment type="caution">
    <text evidence="3">The sequence shown here is derived from an EMBL/GenBank/DDBJ whole genome shotgun (WGS) entry which is preliminary data.</text>
</comment>
<keyword evidence="2" id="KW-0472">Membrane</keyword>
<keyword evidence="4" id="KW-1185">Reference proteome</keyword>
<keyword evidence="2" id="KW-1133">Transmembrane helix</keyword>
<accession>A0A923IAM8</accession>
<feature type="transmembrane region" description="Helical" evidence="2">
    <location>
        <begin position="12"/>
        <end position="29"/>
    </location>
</feature>
<evidence type="ECO:0000256" key="2">
    <source>
        <dbReference type="SAM" id="Phobius"/>
    </source>
</evidence>
<name>A0A923IAM8_9FIRM</name>
<organism evidence="3 4">
    <name type="scientific">Anaerofilum hominis</name>
    <dbReference type="NCBI Taxonomy" id="2763016"/>
    <lineage>
        <taxon>Bacteria</taxon>
        <taxon>Bacillati</taxon>
        <taxon>Bacillota</taxon>
        <taxon>Clostridia</taxon>
        <taxon>Eubacteriales</taxon>
        <taxon>Oscillospiraceae</taxon>
        <taxon>Anaerofilum</taxon>
    </lineage>
</organism>
<dbReference type="AlphaFoldDB" id="A0A923IAM8"/>
<reference evidence="3" key="1">
    <citation type="submission" date="2020-08" db="EMBL/GenBank/DDBJ databases">
        <title>Genome public.</title>
        <authorList>
            <person name="Liu C."/>
            <person name="Sun Q."/>
        </authorList>
    </citation>
    <scope>NUCLEOTIDE SEQUENCE</scope>
    <source>
        <strain evidence="3">BX8</strain>
    </source>
</reference>
<dbReference type="Proteomes" id="UP000659630">
    <property type="component" value="Unassembled WGS sequence"/>
</dbReference>
<dbReference type="RefSeq" id="WP_186888288.1">
    <property type="nucleotide sequence ID" value="NZ_JACONZ010000003.1"/>
</dbReference>
<dbReference type="EMBL" id="JACONZ010000003">
    <property type="protein sequence ID" value="MBC5581936.1"/>
    <property type="molecule type" value="Genomic_DNA"/>
</dbReference>
<evidence type="ECO:0000313" key="3">
    <source>
        <dbReference type="EMBL" id="MBC5581936.1"/>
    </source>
</evidence>
<protein>
    <submittedName>
        <fullName evidence="3">Uncharacterized protein</fullName>
    </submittedName>
</protein>
<evidence type="ECO:0000313" key="4">
    <source>
        <dbReference type="Proteomes" id="UP000659630"/>
    </source>
</evidence>
<evidence type="ECO:0000256" key="1">
    <source>
        <dbReference type="SAM" id="MobiDB-lite"/>
    </source>
</evidence>
<keyword evidence="2" id="KW-0812">Transmembrane</keyword>
<sequence length="194" mass="21867">MKDQARRQLLPGWTKIYCLALAIGLVSGVKDLFTVTKAYMERWQELIRWVALGDMLFRAVGILLSCLLLWMIYRRDQRFLPLFTVDYICRFMLAFMSIVVLRVPGVNGLLSLLVPSLWLTYFHFSKKFRAIFCPQEEENAAGQADQAEEETAAASAPGLPDAESGEAGGNVPEEEDENAEGEPPFTPEAEEEKD</sequence>
<feature type="transmembrane region" description="Helical" evidence="2">
    <location>
        <begin position="106"/>
        <end position="124"/>
    </location>
</feature>
<feature type="region of interest" description="Disordered" evidence="1">
    <location>
        <begin position="139"/>
        <end position="194"/>
    </location>
</feature>
<proteinExistence type="predicted"/>
<feature type="transmembrane region" description="Helical" evidence="2">
    <location>
        <begin position="79"/>
        <end position="100"/>
    </location>
</feature>